<gene>
    <name evidence="1" type="ordered locus">Hbut_0624</name>
</gene>
<dbReference type="EnsemblBacteria" id="ABM80481">
    <property type="protein sequence ID" value="ABM80481"/>
    <property type="gene ID" value="Hbut_0624"/>
</dbReference>
<dbReference type="AlphaFoldDB" id="A2BKH0"/>
<dbReference type="KEGG" id="hbu:Hbut_0624"/>
<accession>A2BKH0</accession>
<dbReference type="STRING" id="415426.Hbut_0624"/>
<dbReference type="InterPro" id="IPR016675">
    <property type="entry name" value="UCP016666"/>
</dbReference>
<evidence type="ECO:0000313" key="2">
    <source>
        <dbReference type="Proteomes" id="UP000002593"/>
    </source>
</evidence>
<dbReference type="InterPro" id="IPR011047">
    <property type="entry name" value="Quinoprotein_ADH-like_sf"/>
</dbReference>
<dbReference type="Proteomes" id="UP000002593">
    <property type="component" value="Chromosome"/>
</dbReference>
<proteinExistence type="predicted"/>
<reference evidence="1 2" key="1">
    <citation type="journal article" date="2007" name="Archaea">
        <title>The genome of Hyperthermus butylicus: a sulfur-reducing, peptide fermenting, neutrophilic Crenarchaeote growing up to 108 degrees C.</title>
        <authorList>
            <person name="Brugger K."/>
            <person name="Chen L."/>
            <person name="Stark M."/>
            <person name="Zibat A."/>
            <person name="Redder P."/>
            <person name="Ruepp A."/>
            <person name="Awayez M."/>
            <person name="She Q."/>
            <person name="Garrett R.A."/>
            <person name="Klenk H.P."/>
        </authorList>
    </citation>
    <scope>NUCLEOTIDE SEQUENCE [LARGE SCALE GENOMIC DNA]</scope>
    <source>
        <strain evidence="2">DSM 5456 / JCM 9403 / PLM1-5</strain>
    </source>
</reference>
<dbReference type="HOGENOM" id="CLU_543624_0_0_2"/>
<sequence length="498" mass="55004">MAGLDCILSKLELPSNSLSPEWGGGGVYGLLYHRGTLYYTLAFEAIAFFHHDDCETRIYRFEHIGKPPRSGGDTYNASVAVDGTIYFGGWVHAPTDVLHTADGRSVISFTNKYSHVHAYDTGERSVKLLWLEGGGDKRQWAGEVTDLLYNPSTDTLLAARGDGHFNLGVYEIDRRRGAARRASGKRVLRGTIYMDYACFTLHHGWGGRPGLHCINLDNYSQTVTVELDPVETYSVDGGGLWGYRSGDIEAAYTKLYAAVKGGIIVFDPFGNEHVFVRMMDFHYNTYGPLRSNILPLAGGLLVAFSAQSHATVRGTDELPEVQQKASQRPVAPSILVYISPPTARIVAALGVRITSMTLMGSKVLIAGNTVPNLERYDATRIDYSRKSIVAFDAGRLLTNPPPPLVIELEGWIVDNKQFAGIPLTGYRYAELEVKTNKTNRITVYTYTLNTPPGNADTDTYTLHPGKTRIDLTTHRSLITSMRLEAPDPKARIRIILEP</sequence>
<dbReference type="eggNOG" id="arCOG04132">
    <property type="taxonomic scope" value="Archaea"/>
</dbReference>
<name>A2BKH0_HYPBU</name>
<organism evidence="1 2">
    <name type="scientific">Hyperthermus butylicus (strain DSM 5456 / JCM 9403 / PLM1-5)</name>
    <dbReference type="NCBI Taxonomy" id="415426"/>
    <lineage>
        <taxon>Archaea</taxon>
        <taxon>Thermoproteota</taxon>
        <taxon>Thermoprotei</taxon>
        <taxon>Desulfurococcales</taxon>
        <taxon>Pyrodictiaceae</taxon>
        <taxon>Hyperthermus</taxon>
    </lineage>
</organism>
<dbReference type="EMBL" id="CP000493">
    <property type="protein sequence ID" value="ABM80481.1"/>
    <property type="molecule type" value="Genomic_DNA"/>
</dbReference>
<dbReference type="SUPFAM" id="SSF50998">
    <property type="entry name" value="Quinoprotein alcohol dehydrogenase-like"/>
    <property type="match status" value="1"/>
</dbReference>
<dbReference type="GeneID" id="4781706"/>
<evidence type="ECO:0000313" key="1">
    <source>
        <dbReference type="EMBL" id="ABM80481.1"/>
    </source>
</evidence>
<keyword evidence="2" id="KW-1185">Reference proteome</keyword>
<dbReference type="RefSeq" id="WP_011821799.1">
    <property type="nucleotide sequence ID" value="NC_008818.1"/>
</dbReference>
<dbReference type="CAZy" id="GH122">
    <property type="family name" value="Glycoside Hydrolase Family 122"/>
</dbReference>
<dbReference type="Pfam" id="PF09910">
    <property type="entry name" value="DUF2139"/>
    <property type="match status" value="1"/>
</dbReference>
<dbReference type="OrthoDB" id="85148at2157"/>
<protein>
    <submittedName>
        <fullName evidence="1">Conserved uncharacterized archaeal protein</fullName>
    </submittedName>
</protein>